<dbReference type="Proteomes" id="UP000798662">
    <property type="component" value="Chromosome 2"/>
</dbReference>
<evidence type="ECO:0000313" key="1">
    <source>
        <dbReference type="EMBL" id="KAK1864023.1"/>
    </source>
</evidence>
<accession>A0ACC3C1P8</accession>
<name>A0ACC3C1P8_PYRYE</name>
<proteinExistence type="predicted"/>
<evidence type="ECO:0000313" key="2">
    <source>
        <dbReference type="Proteomes" id="UP000798662"/>
    </source>
</evidence>
<protein>
    <submittedName>
        <fullName evidence="1">Uncharacterized protein</fullName>
    </submittedName>
</protein>
<keyword evidence="2" id="KW-1185">Reference proteome</keyword>
<gene>
    <name evidence="1" type="ORF">I4F81_006574</name>
</gene>
<comment type="caution">
    <text evidence="1">The sequence shown here is derived from an EMBL/GenBank/DDBJ whole genome shotgun (WGS) entry which is preliminary data.</text>
</comment>
<dbReference type="EMBL" id="CM020619">
    <property type="protein sequence ID" value="KAK1864023.1"/>
    <property type="molecule type" value="Genomic_DNA"/>
</dbReference>
<organism evidence="1 2">
    <name type="scientific">Pyropia yezoensis</name>
    <name type="common">Susabi-nori</name>
    <name type="synonym">Porphyra yezoensis</name>
    <dbReference type="NCBI Taxonomy" id="2788"/>
    <lineage>
        <taxon>Eukaryota</taxon>
        <taxon>Rhodophyta</taxon>
        <taxon>Bangiophyceae</taxon>
        <taxon>Bangiales</taxon>
        <taxon>Bangiaceae</taxon>
        <taxon>Pyropia</taxon>
    </lineage>
</organism>
<sequence>MRCWRGGGGNGGGGGAGPVVAVVGGADVGKSTLAGLLTAWCVKAHGIAVAVEADPGEVAAPIAGMVGGVGISVVRHVDVSAGGVVHEKPLAWSYGSPGSGGVVSRGAAARRKALAARVREYFYGTAGKLCPFTVVADWADVTFVRVGGARRLPDSLLPAGEASTLERVGVREVDLAMGAGGGVVHAVCGVSQASTLGEVLSKPVWGWVHVAKVDAEKRTVTLLAPSPGRPPARYLLVGGIKWLE</sequence>
<reference evidence="1" key="1">
    <citation type="submission" date="2019-11" db="EMBL/GenBank/DDBJ databases">
        <title>Nori genome reveals adaptations in red seaweeds to the harsh intertidal environment.</title>
        <authorList>
            <person name="Wang D."/>
            <person name="Mao Y."/>
        </authorList>
    </citation>
    <scope>NUCLEOTIDE SEQUENCE</scope>
    <source>
        <tissue evidence="1">Gametophyte</tissue>
    </source>
</reference>